<proteinExistence type="predicted"/>
<accession>A0A2P5HKH2</accession>
<dbReference type="AlphaFoldDB" id="A0A2P5HKH2"/>
<protein>
    <submittedName>
        <fullName evidence="1">Uncharacterized protein</fullName>
    </submittedName>
</protein>
<sequence>MIVTLPNSYDLFISLTLDDVGQGAVPETIKSFDSLDELLAVVSDFAKGRGSSDQNGPPRNDDSLRVDLVYGDGEKSRSHRGLGARIGTPASRRRPQLFLERTIKSTSGSSATAIGGLNPSDPVKQADTAPPDGILGFYCVTDYEDECFRTGPPKPVGSELSAHKYAGYELTDDIWDNGLFDRPVTGYYFATNRSLVWRRHTTSLFAANSKAVAAVEDGYAFLCECVGLVWDRDRVKFHLIAPRAGHGCMAVSNPMLPSLVRVAQGWATWLGDVPSLLA</sequence>
<evidence type="ECO:0000313" key="1">
    <source>
        <dbReference type="EMBL" id="POS70726.1"/>
    </source>
</evidence>
<name>A0A2P5HKH2_DIAHE</name>
<comment type="caution">
    <text evidence="1">The sequence shown here is derived from an EMBL/GenBank/DDBJ whole genome shotgun (WGS) entry which is preliminary data.</text>
</comment>
<reference evidence="1" key="1">
    <citation type="submission" date="2017-09" db="EMBL/GenBank/DDBJ databases">
        <title>Polyketide synthases of a Diaporthe helianthi virulent isolate.</title>
        <authorList>
            <person name="Baroncelli R."/>
        </authorList>
    </citation>
    <scope>NUCLEOTIDE SEQUENCE [LARGE SCALE GENOMIC DNA]</scope>
    <source>
        <strain evidence="1">7/96</strain>
    </source>
</reference>
<dbReference type="EMBL" id="MAVT02001510">
    <property type="protein sequence ID" value="POS70726.1"/>
    <property type="molecule type" value="Genomic_DNA"/>
</dbReference>
<dbReference type="Proteomes" id="UP000094444">
    <property type="component" value="Unassembled WGS sequence"/>
</dbReference>
<evidence type="ECO:0000313" key="2">
    <source>
        <dbReference type="Proteomes" id="UP000094444"/>
    </source>
</evidence>
<keyword evidence="2" id="KW-1185">Reference proteome</keyword>
<organism evidence="1 2">
    <name type="scientific">Diaporthe helianthi</name>
    <dbReference type="NCBI Taxonomy" id="158607"/>
    <lineage>
        <taxon>Eukaryota</taxon>
        <taxon>Fungi</taxon>
        <taxon>Dikarya</taxon>
        <taxon>Ascomycota</taxon>
        <taxon>Pezizomycotina</taxon>
        <taxon>Sordariomycetes</taxon>
        <taxon>Sordariomycetidae</taxon>
        <taxon>Diaporthales</taxon>
        <taxon>Diaporthaceae</taxon>
        <taxon>Diaporthe</taxon>
    </lineage>
</organism>
<gene>
    <name evidence="1" type="ORF">DHEL01_v210880</name>
</gene>
<dbReference type="InParanoid" id="A0A2P5HKH2"/>